<evidence type="ECO:0000313" key="1">
    <source>
        <dbReference type="EMBL" id="SFD52639.1"/>
    </source>
</evidence>
<reference evidence="1 2" key="1">
    <citation type="submission" date="2016-10" db="EMBL/GenBank/DDBJ databases">
        <authorList>
            <person name="de Groot N.N."/>
        </authorList>
    </citation>
    <scope>NUCLEOTIDE SEQUENCE [LARGE SCALE GENOMIC DNA]</scope>
    <source>
        <strain evidence="1 2">DSM 6059</strain>
    </source>
</reference>
<evidence type="ECO:0000313" key="2">
    <source>
        <dbReference type="Proteomes" id="UP000198862"/>
    </source>
</evidence>
<dbReference type="Proteomes" id="UP000198862">
    <property type="component" value="Unassembled WGS sequence"/>
</dbReference>
<organism evidence="1 2">
    <name type="scientific">Pseudoalteromonas denitrificans DSM 6059</name>
    <dbReference type="NCBI Taxonomy" id="1123010"/>
    <lineage>
        <taxon>Bacteria</taxon>
        <taxon>Pseudomonadati</taxon>
        <taxon>Pseudomonadota</taxon>
        <taxon>Gammaproteobacteria</taxon>
        <taxon>Alteromonadales</taxon>
        <taxon>Pseudoalteromonadaceae</taxon>
        <taxon>Pseudoalteromonas</taxon>
    </lineage>
</organism>
<protein>
    <submittedName>
        <fullName evidence="1">Uncharacterized protein</fullName>
    </submittedName>
</protein>
<dbReference type="EMBL" id="FOLO01000065">
    <property type="protein sequence ID" value="SFD52639.1"/>
    <property type="molecule type" value="Genomic_DNA"/>
</dbReference>
<dbReference type="RefSeq" id="WP_091990698.1">
    <property type="nucleotide sequence ID" value="NZ_FOLO01000065.1"/>
</dbReference>
<proteinExistence type="predicted"/>
<keyword evidence="2" id="KW-1185">Reference proteome</keyword>
<dbReference type="AlphaFoldDB" id="A0A1I1T1R5"/>
<dbReference type="OrthoDB" id="6311155at2"/>
<sequence length="64" mass="7315">MKLAQFLKNELGRDWSADCISQTTEGALSKRTANNWYNGEKRPILDLVIDGLKYRQLLADSKTE</sequence>
<gene>
    <name evidence="1" type="ORF">SAMN02745724_04761</name>
</gene>
<dbReference type="STRING" id="1123010.SAMN02745724_04761"/>
<accession>A0A1I1T1R5</accession>
<name>A0A1I1T1R5_9GAMM</name>